<reference evidence="2 3" key="1">
    <citation type="submission" date="2024-05" db="EMBL/GenBank/DDBJ databases">
        <authorList>
            <consortium name="Candidatus Magnetaquicoccaceae bacterium FCR-1 genome sequencing consortium"/>
            <person name="Shimoshige H."/>
            <person name="Shimamura S."/>
            <person name="Taoka A."/>
            <person name="Kobayashi H."/>
            <person name="Maekawa T."/>
        </authorList>
    </citation>
    <scope>NUCLEOTIDE SEQUENCE [LARGE SCALE GENOMIC DNA]</scope>
    <source>
        <strain evidence="2 3">FCR-1</strain>
    </source>
</reference>
<dbReference type="PROSITE" id="PS50943">
    <property type="entry name" value="HTH_CROC1"/>
    <property type="match status" value="1"/>
</dbReference>
<reference evidence="2 3" key="2">
    <citation type="submission" date="2024-09" db="EMBL/GenBank/DDBJ databases">
        <title>Draft genome sequence of Candidatus Magnetaquicoccaceae bacterium FCR-1.</title>
        <authorList>
            <person name="Shimoshige H."/>
            <person name="Shimamura S."/>
            <person name="Taoka A."/>
            <person name="Kobayashi H."/>
            <person name="Maekawa T."/>
        </authorList>
    </citation>
    <scope>NUCLEOTIDE SEQUENCE [LARGE SCALE GENOMIC DNA]</scope>
    <source>
        <strain evidence="2 3">FCR-1</strain>
    </source>
</reference>
<evidence type="ECO:0000313" key="3">
    <source>
        <dbReference type="Proteomes" id="UP001628193"/>
    </source>
</evidence>
<evidence type="ECO:0000313" key="2">
    <source>
        <dbReference type="EMBL" id="GAB0057350.1"/>
    </source>
</evidence>
<keyword evidence="3" id="KW-1185">Reference proteome</keyword>
<dbReference type="Gene3D" id="1.10.260.40">
    <property type="entry name" value="lambda repressor-like DNA-binding domains"/>
    <property type="match status" value="1"/>
</dbReference>
<dbReference type="Pfam" id="PF01381">
    <property type="entry name" value="HTH_3"/>
    <property type="match status" value="1"/>
</dbReference>
<accession>A0ABQ0C9H5</accession>
<dbReference type="SMART" id="SM00530">
    <property type="entry name" value="HTH_XRE"/>
    <property type="match status" value="1"/>
</dbReference>
<organism evidence="2 3">
    <name type="scientific">Candidatus Magnetaquiglobus chichijimensis</name>
    <dbReference type="NCBI Taxonomy" id="3141448"/>
    <lineage>
        <taxon>Bacteria</taxon>
        <taxon>Pseudomonadati</taxon>
        <taxon>Pseudomonadota</taxon>
        <taxon>Magnetococcia</taxon>
        <taxon>Magnetococcales</taxon>
        <taxon>Candidatus Magnetaquicoccaceae</taxon>
        <taxon>Candidatus Magnetaquiglobus</taxon>
    </lineage>
</organism>
<name>A0ABQ0C9H5_9PROT</name>
<comment type="caution">
    <text evidence="2">The sequence shown here is derived from an EMBL/GenBank/DDBJ whole genome shotgun (WGS) entry which is preliminary data.</text>
</comment>
<evidence type="ECO:0000259" key="1">
    <source>
        <dbReference type="PROSITE" id="PS50943"/>
    </source>
</evidence>
<dbReference type="EMBL" id="BAAFGK010000004">
    <property type="protein sequence ID" value="GAB0057350.1"/>
    <property type="molecule type" value="Genomic_DNA"/>
</dbReference>
<dbReference type="InterPro" id="IPR010982">
    <property type="entry name" value="Lambda_DNA-bd_dom_sf"/>
</dbReference>
<gene>
    <name evidence="2" type="ORF">SIID45300_01677</name>
</gene>
<feature type="domain" description="HTH cro/C1-type" evidence="1">
    <location>
        <begin position="9"/>
        <end position="62"/>
    </location>
</feature>
<sequence length="156" mass="17473">MSDYFSDRLKTERKRLKITIETMAKNSSVSRSSYCAYEAGETKPSVDFLMALAQLGVDTQYLLTGVRSITGRHANDFQDYPEIGTALVLDVVLFIDSWLSRNGKVMPADKKVEMVKALCKFLVTEERQRQPSESASPEGNVIRMESFADFLKAASS</sequence>
<dbReference type="CDD" id="cd00093">
    <property type="entry name" value="HTH_XRE"/>
    <property type="match status" value="1"/>
</dbReference>
<dbReference type="InterPro" id="IPR001387">
    <property type="entry name" value="Cro/C1-type_HTH"/>
</dbReference>
<dbReference type="Proteomes" id="UP001628193">
    <property type="component" value="Unassembled WGS sequence"/>
</dbReference>
<dbReference type="RefSeq" id="WP_420905041.1">
    <property type="nucleotide sequence ID" value="NZ_BAAFGK010000004.1"/>
</dbReference>
<dbReference type="SUPFAM" id="SSF47413">
    <property type="entry name" value="lambda repressor-like DNA-binding domains"/>
    <property type="match status" value="1"/>
</dbReference>
<protein>
    <recommendedName>
        <fullName evidence="1">HTH cro/C1-type domain-containing protein</fullName>
    </recommendedName>
</protein>
<proteinExistence type="predicted"/>